<sequence>MITVTVRSGDFVDTKRLDVPAPFAGGGREIGGAGLLAWGSVGHRRHLVVRLYHDVG</sequence>
<gene>
    <name evidence="1" type="ORF">J2S43_000981</name>
</gene>
<evidence type="ECO:0000313" key="2">
    <source>
        <dbReference type="Proteomes" id="UP001240984"/>
    </source>
</evidence>
<dbReference type="EMBL" id="JAUSRA010000001">
    <property type="protein sequence ID" value="MDP9792469.1"/>
    <property type="molecule type" value="Genomic_DNA"/>
</dbReference>
<accession>A0ABT9MM53</accession>
<proteinExistence type="predicted"/>
<name>A0ABT9MM53_9ACTN</name>
<reference evidence="1 2" key="1">
    <citation type="submission" date="2023-07" db="EMBL/GenBank/DDBJ databases">
        <title>Sequencing the genomes of 1000 actinobacteria strains.</title>
        <authorList>
            <person name="Klenk H.-P."/>
        </authorList>
    </citation>
    <scope>NUCLEOTIDE SEQUENCE [LARGE SCALE GENOMIC DNA]</scope>
    <source>
        <strain evidence="1 2">DSM 44710</strain>
    </source>
</reference>
<dbReference type="RefSeq" id="WP_306827352.1">
    <property type="nucleotide sequence ID" value="NZ_JAUSRA010000001.1"/>
</dbReference>
<keyword evidence="2" id="KW-1185">Reference proteome</keyword>
<dbReference type="Proteomes" id="UP001240984">
    <property type="component" value="Unassembled WGS sequence"/>
</dbReference>
<evidence type="ECO:0000313" key="1">
    <source>
        <dbReference type="EMBL" id="MDP9792469.1"/>
    </source>
</evidence>
<protein>
    <submittedName>
        <fullName evidence="1">Uncharacterized protein</fullName>
    </submittedName>
</protein>
<comment type="caution">
    <text evidence="1">The sequence shown here is derived from an EMBL/GenBank/DDBJ whole genome shotgun (WGS) entry which is preliminary data.</text>
</comment>
<organism evidence="1 2">
    <name type="scientific">Catenuloplanes nepalensis</name>
    <dbReference type="NCBI Taxonomy" id="587533"/>
    <lineage>
        <taxon>Bacteria</taxon>
        <taxon>Bacillati</taxon>
        <taxon>Actinomycetota</taxon>
        <taxon>Actinomycetes</taxon>
        <taxon>Micromonosporales</taxon>
        <taxon>Micromonosporaceae</taxon>
        <taxon>Catenuloplanes</taxon>
    </lineage>
</organism>